<dbReference type="InterPro" id="IPR013784">
    <property type="entry name" value="Carb-bd-like_fold"/>
</dbReference>
<dbReference type="Proteomes" id="UP000229421">
    <property type="component" value="Unassembled WGS sequence"/>
</dbReference>
<feature type="non-terminal residue" evidence="1">
    <location>
        <position position="1"/>
    </location>
</feature>
<accession>A0A2M8C432</accession>
<dbReference type="AlphaFoldDB" id="A0A2M8C432"/>
<organism evidence="1 2">
    <name type="scientific">Candidatus Berkelbacteria bacterium CG_4_9_14_3_um_filter_39_23</name>
    <dbReference type="NCBI Taxonomy" id="1974508"/>
    <lineage>
        <taxon>Bacteria</taxon>
        <taxon>Candidatus Berkelbacteria</taxon>
    </lineage>
</organism>
<name>A0A2M8C432_9BACT</name>
<dbReference type="GO" id="GO:0030246">
    <property type="term" value="F:carbohydrate binding"/>
    <property type="evidence" value="ECO:0007669"/>
    <property type="project" value="InterPro"/>
</dbReference>
<evidence type="ECO:0008006" key="3">
    <source>
        <dbReference type="Google" id="ProtNLM"/>
    </source>
</evidence>
<reference evidence="2" key="1">
    <citation type="submission" date="2017-09" db="EMBL/GenBank/DDBJ databases">
        <title>Depth-based differentiation of microbial function through sediment-hosted aquifers and enrichment of novel symbionts in the deep terrestrial subsurface.</title>
        <authorList>
            <person name="Probst A.J."/>
            <person name="Ladd B."/>
            <person name="Jarett J.K."/>
            <person name="Geller-Mcgrath D.E."/>
            <person name="Sieber C.M.K."/>
            <person name="Emerson J.B."/>
            <person name="Anantharaman K."/>
            <person name="Thomas B.C."/>
            <person name="Malmstrom R."/>
            <person name="Stieglmeier M."/>
            <person name="Klingl A."/>
            <person name="Woyke T."/>
            <person name="Ryan C.M."/>
            <person name="Banfield J.F."/>
        </authorList>
    </citation>
    <scope>NUCLEOTIDE SEQUENCE [LARGE SCALE GENOMIC DNA]</scope>
</reference>
<comment type="caution">
    <text evidence="1">The sequence shown here is derived from an EMBL/GenBank/DDBJ whole genome shotgun (WGS) entry which is preliminary data.</text>
</comment>
<gene>
    <name evidence="1" type="ORF">CO101_03690</name>
</gene>
<evidence type="ECO:0000313" key="2">
    <source>
        <dbReference type="Proteomes" id="UP000229421"/>
    </source>
</evidence>
<proteinExistence type="predicted"/>
<feature type="non-terminal residue" evidence="1">
    <location>
        <position position="787"/>
    </location>
</feature>
<dbReference type="SUPFAM" id="SSF49452">
    <property type="entry name" value="Starch-binding domain-like"/>
    <property type="match status" value="1"/>
</dbReference>
<sequence length="787" mass="87988">YKQEIQVNIQVKDSQGQIGESTNKVSLLDKATGVIASSSARAWQSLSWSNIKHFFAKDNKTDTANPDSNSNLAKAAAAIPMGTKGAIEIDKVLAEGSDIPIDNAICQIRKNKGTNDQSLFADYCRGALLSLDLYQMSQDIQAGWKYELNISAEYFEDKVISFAVANFSADTYEYNLGIIRLKQTDNALGLIRATVRTSNYNTDLDNSEFIGHIWAVSAQGDRLVFNMRYVFSTNISLEPGTWHLEMSVDGLGIINRDSLSTDIVVRPNTISETEFVLILDPATPRDIRMETKKFYPLRLQDLSYFDYNGYLLSQVEGVYVVDAISGKEITKFVYNGDSSWSAVSLSQGTYKLCVKKKNNQNDFVCGSAFNITASAGRYDRWFPDSAYPQLATVQTETINGITIEIADNEMVDLNAPENAKMKKHYDGQTKLIKWLREKYPCRLNKILFLKGYMGSSLIGVDGYAKEGSRGIVLRDVSWQFSYAFDIERDYYVLVHEYGHILQIDHFMNDQNFQNFFIAHGRNIMKDGKIIRRAPYDETATLSSKWRDFPLSEKTKSESGSSDGHAADNNLELFASDFTLFSGSNETKKLYDEYREKASKAVKGTQEYFMYALNYKYMRYVVRVPQLQNEVDPYPCGNVFEGRTLSMDDDIFGRFLECPAVSVVGKVTSSSTRSTIDGVSIRFSLGNSILDTSTQNTPDKGTYKLSNIAVGNYRVELVKDGYQPKTTQANVRAGNNTINFTMDKITSGTTTAQTAKISGYVKKYSGATIVPADGANIKIDNIGRTTSA</sequence>
<dbReference type="Gene3D" id="2.60.40.1120">
    <property type="entry name" value="Carboxypeptidase-like, regulatory domain"/>
    <property type="match status" value="1"/>
</dbReference>
<dbReference type="EMBL" id="PFTZ01000113">
    <property type="protein sequence ID" value="PJB50831.1"/>
    <property type="molecule type" value="Genomic_DNA"/>
</dbReference>
<protein>
    <recommendedName>
        <fullName evidence="3">PEGA domain-containing protein</fullName>
    </recommendedName>
</protein>
<evidence type="ECO:0000313" key="1">
    <source>
        <dbReference type="EMBL" id="PJB50831.1"/>
    </source>
</evidence>